<dbReference type="PANTHER" id="PTHR38436:SF1">
    <property type="entry name" value="ESTER CYCLASE"/>
    <property type="match status" value="1"/>
</dbReference>
<dbReference type="InterPro" id="IPR009959">
    <property type="entry name" value="Cyclase_SnoaL-like"/>
</dbReference>
<name>A0A931ASM3_9FIRM</name>
<feature type="compositionally biased region" description="Basic and acidic residues" evidence="1">
    <location>
        <begin position="8"/>
        <end position="30"/>
    </location>
</feature>
<accession>A0A931ASM3</accession>
<feature type="region of interest" description="Disordered" evidence="1">
    <location>
        <begin position="1"/>
        <end position="34"/>
    </location>
</feature>
<dbReference type="GO" id="GO:0030638">
    <property type="term" value="P:polyketide metabolic process"/>
    <property type="evidence" value="ECO:0007669"/>
    <property type="project" value="InterPro"/>
</dbReference>
<protein>
    <submittedName>
        <fullName evidence="2">Ester cyclase</fullName>
    </submittedName>
</protein>
<evidence type="ECO:0000313" key="3">
    <source>
        <dbReference type="Proteomes" id="UP000621436"/>
    </source>
</evidence>
<dbReference type="Proteomes" id="UP000621436">
    <property type="component" value="Unassembled WGS sequence"/>
</dbReference>
<keyword evidence="3" id="KW-1185">Reference proteome</keyword>
<reference evidence="2" key="1">
    <citation type="submission" date="2020-11" db="EMBL/GenBank/DDBJ databases">
        <title>Halonatronomonas betainensis gen. nov., sp. nov. a novel haloalkaliphilic representative of the family Halanaerobiacae capable of betaine degradation.</title>
        <authorList>
            <person name="Boltyanskaya Y."/>
            <person name="Kevbrin V."/>
            <person name="Detkova E."/>
            <person name="Grouzdev D.S."/>
            <person name="Koziaeva V."/>
            <person name="Zhilina T."/>
        </authorList>
    </citation>
    <scope>NUCLEOTIDE SEQUENCE</scope>
    <source>
        <strain evidence="2">Z-7014</strain>
    </source>
</reference>
<dbReference type="InterPro" id="IPR032710">
    <property type="entry name" value="NTF2-like_dom_sf"/>
</dbReference>
<evidence type="ECO:0000256" key="1">
    <source>
        <dbReference type="SAM" id="MobiDB-lite"/>
    </source>
</evidence>
<comment type="caution">
    <text evidence="2">The sequence shown here is derived from an EMBL/GenBank/DDBJ whole genome shotgun (WGS) entry which is preliminary data.</text>
</comment>
<evidence type="ECO:0000313" key="2">
    <source>
        <dbReference type="EMBL" id="MBF8435466.1"/>
    </source>
</evidence>
<dbReference type="PANTHER" id="PTHR38436">
    <property type="entry name" value="POLYKETIDE CYCLASE SNOAL-LIKE DOMAIN"/>
    <property type="match status" value="1"/>
</dbReference>
<organism evidence="2 3">
    <name type="scientific">Halonatronomonas betaini</name>
    <dbReference type="NCBI Taxonomy" id="2778430"/>
    <lineage>
        <taxon>Bacteria</taxon>
        <taxon>Bacillati</taxon>
        <taxon>Bacillota</taxon>
        <taxon>Clostridia</taxon>
        <taxon>Halanaerobiales</taxon>
        <taxon>Halarsenatibacteraceae</taxon>
        <taxon>Halonatronomonas</taxon>
    </lineage>
</organism>
<dbReference type="RefSeq" id="WP_270452083.1">
    <property type="nucleotide sequence ID" value="NZ_JADPIE010000001.1"/>
</dbReference>
<proteinExistence type="predicted"/>
<dbReference type="SUPFAM" id="SSF54427">
    <property type="entry name" value="NTF2-like"/>
    <property type="match status" value="2"/>
</dbReference>
<dbReference type="AlphaFoldDB" id="A0A931ASM3"/>
<dbReference type="Pfam" id="PF07366">
    <property type="entry name" value="SnoaL"/>
    <property type="match status" value="1"/>
</dbReference>
<gene>
    <name evidence="2" type="ORF">I0Q91_00110</name>
</gene>
<dbReference type="EMBL" id="JADPIE010000001">
    <property type="protein sequence ID" value="MBF8435466.1"/>
    <property type="molecule type" value="Genomic_DNA"/>
</dbReference>
<dbReference type="Gene3D" id="3.10.450.50">
    <property type="match status" value="2"/>
</dbReference>
<sequence length="403" mass="46570">MSKKKSNKIKETKKEPEKESNKIKSKDRSENMNQDNIVFYGDSSKVNAVDDFDYNDHIKRGKSSQNLKGFDDRYNDFVDYILTITHNIWEEKGIGIIYDTYHNNVIMHTGSNHIKGIQSVISGTLQTLHSFPDRKLIGQNVIWSKDKKDGYLSSHRIMSTATNLRDSNFGPATNKKVNFRTAVDCAAKNNRIYEEWLVRDNLWIIKQLGFDPHEVAKALADKERQSDNFQDNFGIDESVDGQLFPERYEANDESVGEFMKEMLNRIYKCKLFNQVKDYYAENAVIHYICNKDLSGYDQIQGMLVSLFASFPSANYSIDRITCNQKGDENEWDVAVRWKLRGLNEGRGFFGEPTGEPVEILGISHFHVKNNKVLEEWVTFDGLDVLKQIYLNKEDKTTDLDSEE</sequence>